<evidence type="ECO:0000313" key="2">
    <source>
        <dbReference type="Proteomes" id="UP000280759"/>
    </source>
</evidence>
<dbReference type="InterPro" id="IPR009057">
    <property type="entry name" value="Homeodomain-like_sf"/>
</dbReference>
<organism evidence="1 2">
    <name type="scientific">Streptococcus canis</name>
    <dbReference type="NCBI Taxonomy" id="1329"/>
    <lineage>
        <taxon>Bacteria</taxon>
        <taxon>Bacillati</taxon>
        <taxon>Bacillota</taxon>
        <taxon>Bacilli</taxon>
        <taxon>Lactobacillales</taxon>
        <taxon>Streptococcaceae</taxon>
        <taxon>Streptococcus</taxon>
    </lineage>
</organism>
<dbReference type="InterPro" id="IPR052057">
    <property type="entry name" value="IS150/IS1296_orfA-like"/>
</dbReference>
<dbReference type="SUPFAM" id="SSF46689">
    <property type="entry name" value="Homeodomain-like"/>
    <property type="match status" value="1"/>
</dbReference>
<dbReference type="AlphaFoldDB" id="A0A3P5YDT4"/>
<evidence type="ECO:0000313" key="1">
    <source>
        <dbReference type="EMBL" id="VDC44017.1"/>
    </source>
</evidence>
<gene>
    <name evidence="1" type="ORF">FMV2238Y02_24530</name>
</gene>
<dbReference type="Proteomes" id="UP000280759">
    <property type="component" value="Unassembled WGS sequence"/>
</dbReference>
<sequence>MDLYGVDIARRKKKMTYPLETKKEIINKVLIDGESLMSVSLNYALPNPGQLSNWIAQYKKNGYTILEKPRRRPTKMGRKPKKKLEEMTELERLQYENEYLRAENAVLKKLRDYSVKDARKLKEQQKLFKD</sequence>
<dbReference type="PANTHER" id="PTHR33795">
    <property type="entry name" value="INSERTION ELEMENT IS150 PROTEIN INSJ"/>
    <property type="match status" value="1"/>
</dbReference>
<evidence type="ECO:0008006" key="3">
    <source>
        <dbReference type="Google" id="ProtNLM"/>
    </source>
</evidence>
<proteinExistence type="predicted"/>
<dbReference type="PANTHER" id="PTHR33795:SF1">
    <property type="entry name" value="INSERTION ELEMENT IS150 PROTEIN INSJ"/>
    <property type="match status" value="1"/>
</dbReference>
<keyword evidence="2" id="KW-1185">Reference proteome</keyword>
<reference evidence="1 2" key="1">
    <citation type="submission" date="2018-10" db="EMBL/GenBank/DDBJ databases">
        <authorList>
            <consortium name="Molecular Microbiology and Infection Unit (UMMI)"/>
            <person name="Machado M."/>
        </authorList>
    </citation>
    <scope>NUCLEOTIDE SEQUENCE [LARGE SCALE GENOMIC DNA]</scope>
    <source>
        <strain evidence="1">FMV2238.02</strain>
    </source>
</reference>
<protein>
    <recommendedName>
        <fullName evidence="3">Transposase</fullName>
    </recommendedName>
</protein>
<dbReference type="EMBL" id="UXEP01000126">
    <property type="protein sequence ID" value="VDC44017.1"/>
    <property type="molecule type" value="Genomic_DNA"/>
</dbReference>
<accession>A0A3P5YDT4</accession>
<name>A0A3P5YDT4_STRCB</name>